<dbReference type="Pfam" id="PF02588">
    <property type="entry name" value="YitT_membrane"/>
    <property type="match status" value="1"/>
</dbReference>
<keyword evidence="3 6" id="KW-0812">Transmembrane</keyword>
<organism evidence="8 9">
    <name type="scientific">Veillonella absiana</name>
    <dbReference type="NCBI Taxonomy" id="3079305"/>
    <lineage>
        <taxon>Bacteria</taxon>
        <taxon>Bacillati</taxon>
        <taxon>Bacillota</taxon>
        <taxon>Negativicutes</taxon>
        <taxon>Veillonellales</taxon>
        <taxon>Veillonellaceae</taxon>
        <taxon>Veillonella</taxon>
    </lineage>
</organism>
<accession>A0ABU3Z733</accession>
<dbReference type="EMBL" id="JAWJZB010000002">
    <property type="protein sequence ID" value="MDV5087526.1"/>
    <property type="molecule type" value="Genomic_DNA"/>
</dbReference>
<dbReference type="InterPro" id="IPR003740">
    <property type="entry name" value="YitT"/>
</dbReference>
<evidence type="ECO:0000259" key="7">
    <source>
        <dbReference type="Pfam" id="PF10035"/>
    </source>
</evidence>
<keyword evidence="2" id="KW-1003">Cell membrane</keyword>
<dbReference type="InterPro" id="IPR051461">
    <property type="entry name" value="UPF0750_membrane"/>
</dbReference>
<dbReference type="InterPro" id="IPR015867">
    <property type="entry name" value="N-reg_PII/ATP_PRibTrfase_C"/>
</dbReference>
<name>A0ABU3Z733_9FIRM</name>
<feature type="transmembrane region" description="Helical" evidence="6">
    <location>
        <begin position="12"/>
        <end position="31"/>
    </location>
</feature>
<dbReference type="PIRSF" id="PIRSF006483">
    <property type="entry name" value="Membrane_protein_YitT"/>
    <property type="match status" value="1"/>
</dbReference>
<dbReference type="Pfam" id="PF10035">
    <property type="entry name" value="DUF2179"/>
    <property type="match status" value="1"/>
</dbReference>
<feature type="domain" description="DUF2179" evidence="7">
    <location>
        <begin position="222"/>
        <end position="276"/>
    </location>
</feature>
<feature type="transmembrane region" description="Helical" evidence="6">
    <location>
        <begin position="147"/>
        <end position="169"/>
    </location>
</feature>
<proteinExistence type="predicted"/>
<evidence type="ECO:0000313" key="8">
    <source>
        <dbReference type="EMBL" id="MDV5087526.1"/>
    </source>
</evidence>
<comment type="caution">
    <text evidence="8">The sequence shown here is derived from an EMBL/GenBank/DDBJ whole genome shotgun (WGS) entry which is preliminary data.</text>
</comment>
<evidence type="ECO:0000256" key="6">
    <source>
        <dbReference type="SAM" id="Phobius"/>
    </source>
</evidence>
<protein>
    <submittedName>
        <fullName evidence="8">YitT family protein</fullName>
    </submittedName>
</protein>
<reference evidence="8 9" key="1">
    <citation type="submission" date="2023-10" db="EMBL/GenBank/DDBJ databases">
        <title>Veillonella sp. nov., isolated from a pig farm feces dump.</title>
        <authorList>
            <person name="Chang Y.-H."/>
        </authorList>
    </citation>
    <scope>NUCLEOTIDE SEQUENCE [LARGE SCALE GENOMIC DNA]</scope>
    <source>
        <strain evidence="8 9">YH-vei2233</strain>
    </source>
</reference>
<evidence type="ECO:0000256" key="5">
    <source>
        <dbReference type="ARBA" id="ARBA00023136"/>
    </source>
</evidence>
<dbReference type="CDD" id="cd16380">
    <property type="entry name" value="YitT_C"/>
    <property type="match status" value="1"/>
</dbReference>
<dbReference type="PANTHER" id="PTHR33545:SF5">
    <property type="entry name" value="UPF0750 MEMBRANE PROTEIN YITT"/>
    <property type="match status" value="1"/>
</dbReference>
<keyword evidence="5 6" id="KW-0472">Membrane</keyword>
<dbReference type="RefSeq" id="WP_295193851.1">
    <property type="nucleotide sequence ID" value="NZ_JAWJZA010000011.1"/>
</dbReference>
<gene>
    <name evidence="8" type="ORF">RVY80_01490</name>
</gene>
<evidence type="ECO:0000256" key="4">
    <source>
        <dbReference type="ARBA" id="ARBA00022989"/>
    </source>
</evidence>
<keyword evidence="9" id="KW-1185">Reference proteome</keyword>
<dbReference type="PANTHER" id="PTHR33545">
    <property type="entry name" value="UPF0750 MEMBRANE PROTEIN YITT-RELATED"/>
    <property type="match status" value="1"/>
</dbReference>
<feature type="transmembrane region" description="Helical" evidence="6">
    <location>
        <begin position="46"/>
        <end position="71"/>
    </location>
</feature>
<dbReference type="Proteomes" id="UP001272515">
    <property type="component" value="Unassembled WGS sequence"/>
</dbReference>
<evidence type="ECO:0000313" key="9">
    <source>
        <dbReference type="Proteomes" id="UP001272515"/>
    </source>
</evidence>
<dbReference type="InterPro" id="IPR019264">
    <property type="entry name" value="DUF2179"/>
</dbReference>
<feature type="transmembrane region" description="Helical" evidence="6">
    <location>
        <begin position="109"/>
        <end position="127"/>
    </location>
</feature>
<feature type="transmembrane region" description="Helical" evidence="6">
    <location>
        <begin position="175"/>
        <end position="193"/>
    </location>
</feature>
<comment type="subcellular location">
    <subcellularLocation>
        <location evidence="1">Cell membrane</location>
        <topology evidence="1">Multi-pass membrane protein</topology>
    </subcellularLocation>
</comment>
<evidence type="ECO:0000256" key="1">
    <source>
        <dbReference type="ARBA" id="ARBA00004651"/>
    </source>
</evidence>
<evidence type="ECO:0000256" key="2">
    <source>
        <dbReference type="ARBA" id="ARBA00022475"/>
    </source>
</evidence>
<keyword evidence="4 6" id="KW-1133">Transmembrane helix</keyword>
<sequence>MTRNMKGIAYQYMMVAIGSAIFGAGLNAFILPHKLVSTGVSGISLFLYYLTDVSVGAMNLILNIPIMWATWRFLGKAQMWPTIYGTLISSWFINYFDFLQYMHLLKDPIISSMIAGLVTGVGLGIVYRVGGNTGGLDPIGLIIRKYYGIQIGSALFGVSALVLVASIFVVGLESVAVTLISLYVYTLVTNKIVTGFNQRKVAFIITTKTNAICEMILNDLGRGATILNSVGAYTRAPRDTVMIAISLMQVNRLKEAVDKVDPSAFMLITDAAEVIGQGFTKPINPTNVEEKLAEEYEKSLHDTRDSEMSSK</sequence>
<evidence type="ECO:0000256" key="3">
    <source>
        <dbReference type="ARBA" id="ARBA00022692"/>
    </source>
</evidence>
<feature type="transmembrane region" description="Helical" evidence="6">
    <location>
        <begin position="83"/>
        <end position="103"/>
    </location>
</feature>
<dbReference type="Gene3D" id="3.30.70.120">
    <property type="match status" value="1"/>
</dbReference>